<dbReference type="CDD" id="cd06259">
    <property type="entry name" value="YdcF-like"/>
    <property type="match status" value="1"/>
</dbReference>
<dbReference type="GO" id="GO:0005886">
    <property type="term" value="C:plasma membrane"/>
    <property type="evidence" value="ECO:0007669"/>
    <property type="project" value="TreeGrafter"/>
</dbReference>
<dbReference type="PANTHER" id="PTHR30336:SF4">
    <property type="entry name" value="ENVELOPE BIOGENESIS FACTOR ELYC"/>
    <property type="match status" value="1"/>
</dbReference>
<evidence type="ECO:0000256" key="1">
    <source>
        <dbReference type="SAM" id="Phobius"/>
    </source>
</evidence>
<proteinExistence type="predicted"/>
<name>A0A1I0EB73_9FIRM</name>
<protein>
    <submittedName>
        <fullName evidence="3">Uncharacterized SAM-binding protein YcdF, DUF218 family</fullName>
    </submittedName>
</protein>
<evidence type="ECO:0000259" key="2">
    <source>
        <dbReference type="Pfam" id="PF02698"/>
    </source>
</evidence>
<keyword evidence="4" id="KW-1185">Reference proteome</keyword>
<dbReference type="GO" id="GO:0000270">
    <property type="term" value="P:peptidoglycan metabolic process"/>
    <property type="evidence" value="ECO:0007669"/>
    <property type="project" value="TreeGrafter"/>
</dbReference>
<keyword evidence="1" id="KW-0472">Membrane</keyword>
<dbReference type="PANTHER" id="PTHR30336">
    <property type="entry name" value="INNER MEMBRANE PROTEIN, PROBABLE PERMEASE"/>
    <property type="match status" value="1"/>
</dbReference>
<dbReference type="AlphaFoldDB" id="A0A1I0EB73"/>
<dbReference type="RefSeq" id="WP_170834795.1">
    <property type="nucleotide sequence ID" value="NZ_FOHU01000010.1"/>
</dbReference>
<dbReference type="InterPro" id="IPR051599">
    <property type="entry name" value="Cell_Envelope_Assoc"/>
</dbReference>
<dbReference type="STRING" id="426128.SAMN05660297_02369"/>
<dbReference type="Gene3D" id="3.40.50.620">
    <property type="entry name" value="HUPs"/>
    <property type="match status" value="1"/>
</dbReference>
<keyword evidence="1" id="KW-0812">Transmembrane</keyword>
<dbReference type="GO" id="GO:0043164">
    <property type="term" value="P:Gram-negative-bacterium-type cell wall biogenesis"/>
    <property type="evidence" value="ECO:0007669"/>
    <property type="project" value="TreeGrafter"/>
</dbReference>
<feature type="transmembrane region" description="Helical" evidence="1">
    <location>
        <begin position="6"/>
        <end position="25"/>
    </location>
</feature>
<feature type="domain" description="DUF218" evidence="2">
    <location>
        <begin position="36"/>
        <end position="156"/>
    </location>
</feature>
<accession>A0A1I0EB73</accession>
<dbReference type="InterPro" id="IPR014729">
    <property type="entry name" value="Rossmann-like_a/b/a_fold"/>
</dbReference>
<dbReference type="Pfam" id="PF02698">
    <property type="entry name" value="DUF218"/>
    <property type="match status" value="1"/>
</dbReference>
<organism evidence="3 4">
    <name type="scientific">Natronincola peptidivorans</name>
    <dbReference type="NCBI Taxonomy" id="426128"/>
    <lineage>
        <taxon>Bacteria</taxon>
        <taxon>Bacillati</taxon>
        <taxon>Bacillota</taxon>
        <taxon>Clostridia</taxon>
        <taxon>Peptostreptococcales</taxon>
        <taxon>Natronincolaceae</taxon>
        <taxon>Natronincola</taxon>
    </lineage>
</organism>
<dbReference type="EMBL" id="FOHU01000010">
    <property type="protein sequence ID" value="SET42415.1"/>
    <property type="molecule type" value="Genomic_DNA"/>
</dbReference>
<evidence type="ECO:0000313" key="3">
    <source>
        <dbReference type="EMBL" id="SET42415.1"/>
    </source>
</evidence>
<keyword evidence="1" id="KW-1133">Transmembrane helix</keyword>
<reference evidence="3 4" key="1">
    <citation type="submission" date="2016-10" db="EMBL/GenBank/DDBJ databases">
        <authorList>
            <person name="de Groot N.N."/>
        </authorList>
    </citation>
    <scope>NUCLEOTIDE SEQUENCE [LARGE SCALE GENOMIC DNA]</scope>
    <source>
        <strain evidence="3 4">DSM 18979</strain>
    </source>
</reference>
<dbReference type="InterPro" id="IPR003848">
    <property type="entry name" value="DUF218"/>
</dbReference>
<dbReference type="Proteomes" id="UP000199568">
    <property type="component" value="Unassembled WGS sequence"/>
</dbReference>
<evidence type="ECO:0000313" key="4">
    <source>
        <dbReference type="Proteomes" id="UP000199568"/>
    </source>
</evidence>
<gene>
    <name evidence="3" type="ORF">SAMN05660297_02369</name>
</gene>
<sequence>MKKIILRIFMLIIVLLAVIQINIITAPRKQTPKQSDAIIVLGCSLWGDQPSPLLVYRLERALDLYRQGYGSKIIVSGSQGPDEWVTEAFAMKKYLVENGVPAEIVLKEENSFSTYENLLFSKEIMDQEGLESAVVVTNNFHLHRSLMIADRLNITISGGAAKNYPNLALNIKYHLREVVAYIKDFIFSY</sequence>